<organism evidence="1 2">
    <name type="scientific">Bradyrhizobium brasilense</name>
    <dbReference type="NCBI Taxonomy" id="1419277"/>
    <lineage>
        <taxon>Bacteria</taxon>
        <taxon>Pseudomonadati</taxon>
        <taxon>Pseudomonadota</taxon>
        <taxon>Alphaproteobacteria</taxon>
        <taxon>Hyphomicrobiales</taxon>
        <taxon>Nitrobacteraceae</taxon>
        <taxon>Bradyrhizobium</taxon>
    </lineage>
</organism>
<dbReference type="EMBL" id="FMZW01000001">
    <property type="protein sequence ID" value="SDC09099.1"/>
    <property type="molecule type" value="Genomic_DNA"/>
</dbReference>
<reference evidence="1 2" key="1">
    <citation type="submission" date="2016-10" db="EMBL/GenBank/DDBJ databases">
        <authorList>
            <person name="de Groot N.N."/>
        </authorList>
    </citation>
    <scope>NUCLEOTIDE SEQUENCE [LARGE SCALE GENOMIC DNA]</scope>
    <source>
        <strain evidence="1 2">R5</strain>
    </source>
</reference>
<dbReference type="Proteomes" id="UP000199245">
    <property type="component" value="Unassembled WGS sequence"/>
</dbReference>
<proteinExistence type="predicted"/>
<evidence type="ECO:0000313" key="1">
    <source>
        <dbReference type="EMBL" id="SDC09099.1"/>
    </source>
</evidence>
<accession>A0A1G6IRF9</accession>
<gene>
    <name evidence="1" type="ORF">SAMN05216337_1001230</name>
</gene>
<protein>
    <submittedName>
        <fullName evidence="1">Uncharacterized protein</fullName>
    </submittedName>
</protein>
<dbReference type="RefSeq" id="WP_092077784.1">
    <property type="nucleotide sequence ID" value="NZ_FMZW01000001.1"/>
</dbReference>
<evidence type="ECO:0000313" key="2">
    <source>
        <dbReference type="Proteomes" id="UP000199245"/>
    </source>
</evidence>
<name>A0A1G6IRF9_9BRAD</name>
<sequence>MIKSPRCSQACWDEIKELQRTNAALLLKLAEINNQPREPSPMTRQEIIDLISQTFDAVPSDWPRHRGWDDNAGDIADTILARFGQPNPEAGKERNALPSLAEAPNPNKLLDKCPACGITPERGLHRFCTRGECPVR</sequence>
<dbReference type="AlphaFoldDB" id="A0A1G6IRF9"/>